<dbReference type="Pfam" id="PF13456">
    <property type="entry name" value="RVT_3"/>
    <property type="match status" value="1"/>
</dbReference>
<dbReference type="PANTHER" id="PTHR48475:SF1">
    <property type="entry name" value="RNASE H TYPE-1 DOMAIN-CONTAINING PROTEIN"/>
    <property type="match status" value="1"/>
</dbReference>
<dbReference type="InterPro" id="IPR002156">
    <property type="entry name" value="RNaseH_domain"/>
</dbReference>
<dbReference type="PANTHER" id="PTHR48475">
    <property type="entry name" value="RIBONUCLEASE H"/>
    <property type="match status" value="1"/>
</dbReference>
<organism evidence="2">
    <name type="scientific">candidate division WWE3 bacterium</name>
    <dbReference type="NCBI Taxonomy" id="2053526"/>
    <lineage>
        <taxon>Bacteria</taxon>
        <taxon>Katanobacteria</taxon>
    </lineage>
</organism>
<dbReference type="GO" id="GO:0004523">
    <property type="term" value="F:RNA-DNA hybrid ribonuclease activity"/>
    <property type="evidence" value="ECO:0007669"/>
    <property type="project" value="InterPro"/>
</dbReference>
<dbReference type="EMBL" id="DSRT01000004">
    <property type="protein sequence ID" value="HGW29310.1"/>
    <property type="molecule type" value="Genomic_DNA"/>
</dbReference>
<name>A0A7C4TIW9_UNCKA</name>
<gene>
    <name evidence="2" type="ORF">ENR63_00055</name>
</gene>
<evidence type="ECO:0000259" key="1">
    <source>
        <dbReference type="PROSITE" id="PS50879"/>
    </source>
</evidence>
<dbReference type="InterPro" id="IPR012337">
    <property type="entry name" value="RNaseH-like_sf"/>
</dbReference>
<reference evidence="2" key="1">
    <citation type="journal article" date="2020" name="mSystems">
        <title>Genome- and Community-Level Interaction Insights into Carbon Utilization and Element Cycling Functions of Hydrothermarchaeota in Hydrothermal Sediment.</title>
        <authorList>
            <person name="Zhou Z."/>
            <person name="Liu Y."/>
            <person name="Xu W."/>
            <person name="Pan J."/>
            <person name="Luo Z.H."/>
            <person name="Li M."/>
        </authorList>
    </citation>
    <scope>NUCLEOTIDE SEQUENCE [LARGE SCALE GENOMIC DNA]</scope>
    <source>
        <strain evidence="2">SpSt-417</strain>
    </source>
</reference>
<sequence length="133" mass="14522">MSLILHTDGGARGNPGPGAAGIVVENEAGEVVKELGIFLGHCTNNEAEYKALIKGLGIVKELGASSVSCFLDSELVVRQLNGQYKVKNLSMRKFFDEVAAIRKTFEHIEFLHVPREKNKDADKLVNEVLDANK</sequence>
<protein>
    <submittedName>
        <fullName evidence="2">Ribonuclease HI family protein</fullName>
    </submittedName>
</protein>
<evidence type="ECO:0000313" key="2">
    <source>
        <dbReference type="EMBL" id="HGW29310.1"/>
    </source>
</evidence>
<dbReference type="PROSITE" id="PS50879">
    <property type="entry name" value="RNASE_H_1"/>
    <property type="match status" value="1"/>
</dbReference>
<dbReference type="AlphaFoldDB" id="A0A7C4TIW9"/>
<dbReference type="CDD" id="cd09279">
    <property type="entry name" value="RNase_HI_like"/>
    <property type="match status" value="1"/>
</dbReference>
<proteinExistence type="predicted"/>
<accession>A0A7C4TIW9</accession>
<dbReference type="SUPFAM" id="SSF53098">
    <property type="entry name" value="Ribonuclease H-like"/>
    <property type="match status" value="1"/>
</dbReference>
<comment type="caution">
    <text evidence="2">The sequence shown here is derived from an EMBL/GenBank/DDBJ whole genome shotgun (WGS) entry which is preliminary data.</text>
</comment>
<dbReference type="Gene3D" id="3.30.420.10">
    <property type="entry name" value="Ribonuclease H-like superfamily/Ribonuclease H"/>
    <property type="match status" value="1"/>
</dbReference>
<dbReference type="GO" id="GO:0003676">
    <property type="term" value="F:nucleic acid binding"/>
    <property type="evidence" value="ECO:0007669"/>
    <property type="project" value="InterPro"/>
</dbReference>
<feature type="domain" description="RNase H type-1" evidence="1">
    <location>
        <begin position="1"/>
        <end position="130"/>
    </location>
</feature>
<dbReference type="InterPro" id="IPR036397">
    <property type="entry name" value="RNaseH_sf"/>
</dbReference>